<dbReference type="RefSeq" id="WP_184777476.1">
    <property type="nucleotide sequence ID" value="NZ_JACHMG010000001.1"/>
</dbReference>
<dbReference type="SUPFAM" id="SSF53822">
    <property type="entry name" value="Periplasmic binding protein-like I"/>
    <property type="match status" value="1"/>
</dbReference>
<dbReference type="InterPro" id="IPR046335">
    <property type="entry name" value="LacI/GalR-like_sensor"/>
</dbReference>
<feature type="domain" description="HTH lacI-type" evidence="5">
    <location>
        <begin position="23"/>
        <end position="77"/>
    </location>
</feature>
<dbReference type="PROSITE" id="PS50932">
    <property type="entry name" value="HTH_LACI_2"/>
    <property type="match status" value="1"/>
</dbReference>
<keyword evidence="2" id="KW-0238">DNA-binding</keyword>
<dbReference type="InterPro" id="IPR028082">
    <property type="entry name" value="Peripla_BP_I"/>
</dbReference>
<dbReference type="Gene3D" id="3.40.50.2300">
    <property type="match status" value="2"/>
</dbReference>
<evidence type="ECO:0000313" key="7">
    <source>
        <dbReference type="Proteomes" id="UP000581769"/>
    </source>
</evidence>
<sequence length="357" mass="38055">MARGSDENPPVTGRRGPAPTGRPTMRDVASAASVSVKTVSRVVHNYPFISDDVRGRVQAEIRRLGFRPNGHAVGLRRADRAAGGIGVLTADVADPFYAGMLSAIEQVSTARSFTTLVASSGEDPARERALLSTFVERRLDGLIVVSADRAHDHLRPDLDVGTRIVFADRPPRRLPVDYVLAAHAEGARQAVAHLLAQGHTSIAHVGHSPAVHTARERLRGFRAALTDAGLTPRAVRTDATDAEAAYRATAELLSLDDAPTALFTDNPPLVAGVARAIAESRAPRTALVAFDDSELARVLGVTVVAQDPRELGKRAAELLFARLDGARSRPRRVVLPTTLVPRGSGEGHGVALRSTRR</sequence>
<dbReference type="SMART" id="SM00354">
    <property type="entry name" value="HTH_LACI"/>
    <property type="match status" value="1"/>
</dbReference>
<name>A0A840IQ34_9PSEU</name>
<dbReference type="GO" id="GO:0003700">
    <property type="term" value="F:DNA-binding transcription factor activity"/>
    <property type="evidence" value="ECO:0007669"/>
    <property type="project" value="TreeGrafter"/>
</dbReference>
<evidence type="ECO:0000256" key="2">
    <source>
        <dbReference type="ARBA" id="ARBA00023125"/>
    </source>
</evidence>
<keyword evidence="1" id="KW-0805">Transcription regulation</keyword>
<dbReference type="PROSITE" id="PS00356">
    <property type="entry name" value="HTH_LACI_1"/>
    <property type="match status" value="1"/>
</dbReference>
<dbReference type="Pfam" id="PF13377">
    <property type="entry name" value="Peripla_BP_3"/>
    <property type="match status" value="1"/>
</dbReference>
<dbReference type="SUPFAM" id="SSF47413">
    <property type="entry name" value="lambda repressor-like DNA-binding domains"/>
    <property type="match status" value="1"/>
</dbReference>
<dbReference type="InterPro" id="IPR000843">
    <property type="entry name" value="HTH_LacI"/>
</dbReference>
<dbReference type="EMBL" id="JACHMG010000001">
    <property type="protein sequence ID" value="MBB4683144.1"/>
    <property type="molecule type" value="Genomic_DNA"/>
</dbReference>
<dbReference type="Pfam" id="PF00356">
    <property type="entry name" value="LacI"/>
    <property type="match status" value="1"/>
</dbReference>
<evidence type="ECO:0000256" key="3">
    <source>
        <dbReference type="ARBA" id="ARBA00023163"/>
    </source>
</evidence>
<accession>A0A840IQ34</accession>
<dbReference type="GO" id="GO:0000976">
    <property type="term" value="F:transcription cis-regulatory region binding"/>
    <property type="evidence" value="ECO:0007669"/>
    <property type="project" value="TreeGrafter"/>
</dbReference>
<feature type="region of interest" description="Disordered" evidence="4">
    <location>
        <begin position="1"/>
        <end position="28"/>
    </location>
</feature>
<keyword evidence="7" id="KW-1185">Reference proteome</keyword>
<evidence type="ECO:0000256" key="1">
    <source>
        <dbReference type="ARBA" id="ARBA00023015"/>
    </source>
</evidence>
<organism evidence="6 7">
    <name type="scientific">Amycolatopsis jiangsuensis</name>
    <dbReference type="NCBI Taxonomy" id="1181879"/>
    <lineage>
        <taxon>Bacteria</taxon>
        <taxon>Bacillati</taxon>
        <taxon>Actinomycetota</taxon>
        <taxon>Actinomycetes</taxon>
        <taxon>Pseudonocardiales</taxon>
        <taxon>Pseudonocardiaceae</taxon>
        <taxon>Amycolatopsis</taxon>
    </lineage>
</organism>
<comment type="caution">
    <text evidence="6">The sequence shown here is derived from an EMBL/GenBank/DDBJ whole genome shotgun (WGS) entry which is preliminary data.</text>
</comment>
<feature type="region of interest" description="Disordered" evidence="4">
    <location>
        <begin position="338"/>
        <end position="357"/>
    </location>
</feature>
<protein>
    <submittedName>
        <fullName evidence="6">LacI family transcriptional regulator</fullName>
    </submittedName>
</protein>
<dbReference type="Proteomes" id="UP000581769">
    <property type="component" value="Unassembled WGS sequence"/>
</dbReference>
<proteinExistence type="predicted"/>
<keyword evidence="3" id="KW-0804">Transcription</keyword>
<evidence type="ECO:0000256" key="4">
    <source>
        <dbReference type="SAM" id="MobiDB-lite"/>
    </source>
</evidence>
<dbReference type="Gene3D" id="1.10.260.40">
    <property type="entry name" value="lambda repressor-like DNA-binding domains"/>
    <property type="match status" value="1"/>
</dbReference>
<evidence type="ECO:0000313" key="6">
    <source>
        <dbReference type="EMBL" id="MBB4683144.1"/>
    </source>
</evidence>
<dbReference type="PANTHER" id="PTHR30146">
    <property type="entry name" value="LACI-RELATED TRANSCRIPTIONAL REPRESSOR"/>
    <property type="match status" value="1"/>
</dbReference>
<dbReference type="InterPro" id="IPR010982">
    <property type="entry name" value="Lambda_DNA-bd_dom_sf"/>
</dbReference>
<dbReference type="PANTHER" id="PTHR30146:SF109">
    <property type="entry name" value="HTH-TYPE TRANSCRIPTIONAL REGULATOR GALS"/>
    <property type="match status" value="1"/>
</dbReference>
<gene>
    <name evidence="6" type="ORF">BJY18_000629</name>
</gene>
<reference evidence="6 7" key="1">
    <citation type="submission" date="2020-08" db="EMBL/GenBank/DDBJ databases">
        <title>Sequencing the genomes of 1000 actinobacteria strains.</title>
        <authorList>
            <person name="Klenk H.-P."/>
        </authorList>
    </citation>
    <scope>NUCLEOTIDE SEQUENCE [LARGE SCALE GENOMIC DNA]</scope>
    <source>
        <strain evidence="6 7">DSM 45859</strain>
    </source>
</reference>
<evidence type="ECO:0000259" key="5">
    <source>
        <dbReference type="PROSITE" id="PS50932"/>
    </source>
</evidence>
<dbReference type="AlphaFoldDB" id="A0A840IQ34"/>
<dbReference type="CDD" id="cd01392">
    <property type="entry name" value="HTH_LacI"/>
    <property type="match status" value="1"/>
</dbReference>
<dbReference type="CDD" id="cd06267">
    <property type="entry name" value="PBP1_LacI_sugar_binding-like"/>
    <property type="match status" value="1"/>
</dbReference>